<dbReference type="Proteomes" id="UP000003477">
    <property type="component" value="Unassembled WGS sequence"/>
</dbReference>
<sequence length="74" mass="8255">MHQLKVTTGETATTTVLPEFMLAHLNLKEGDTLLVVPTPNGYLLTSNSEGVEEQLQLGLEFMNEYNETFKDLAQ</sequence>
<dbReference type="RefSeq" id="WP_007310611.1">
    <property type="nucleotide sequence ID" value="NZ_AESD01000356.1"/>
</dbReference>
<accession>G5J4F3</accession>
<dbReference type="PATRIC" id="fig|423471.3.peg.2232"/>
<evidence type="ECO:0000313" key="2">
    <source>
        <dbReference type="Proteomes" id="UP000003477"/>
    </source>
</evidence>
<protein>
    <submittedName>
        <fullName evidence="1">Uncharacterized protein</fullName>
    </submittedName>
</protein>
<name>G5J4F3_CROWT</name>
<gene>
    <name evidence="1" type="ORF">CWATWH0003_2375</name>
</gene>
<organism evidence="1 2">
    <name type="scientific">Crocosphaera watsonii WH 0003</name>
    <dbReference type="NCBI Taxonomy" id="423471"/>
    <lineage>
        <taxon>Bacteria</taxon>
        <taxon>Bacillati</taxon>
        <taxon>Cyanobacteriota</taxon>
        <taxon>Cyanophyceae</taxon>
        <taxon>Oscillatoriophycideae</taxon>
        <taxon>Chroococcales</taxon>
        <taxon>Aphanothecaceae</taxon>
        <taxon>Crocosphaera</taxon>
    </lineage>
</organism>
<dbReference type="GeneID" id="88766062"/>
<dbReference type="EMBL" id="AESD01000356">
    <property type="protein sequence ID" value="EHJ12925.1"/>
    <property type="molecule type" value="Genomic_DNA"/>
</dbReference>
<proteinExistence type="predicted"/>
<dbReference type="AlphaFoldDB" id="G5J4F3"/>
<evidence type="ECO:0000313" key="1">
    <source>
        <dbReference type="EMBL" id="EHJ12925.1"/>
    </source>
</evidence>
<reference evidence="1 2" key="1">
    <citation type="journal article" date="2011" name="Front. Microbiol.">
        <title>Two Strains of Crocosphaera watsonii with Highly Conserved Genomes are Distinguished by Strain-Specific Features.</title>
        <authorList>
            <person name="Bench S.R."/>
            <person name="Ilikchyan I.N."/>
            <person name="Tripp H.J."/>
            <person name="Zehr J.P."/>
        </authorList>
    </citation>
    <scope>NUCLEOTIDE SEQUENCE [LARGE SCALE GENOMIC DNA]</scope>
    <source>
        <strain evidence="1 2">WH 0003</strain>
    </source>
</reference>
<comment type="caution">
    <text evidence="1">The sequence shown here is derived from an EMBL/GenBank/DDBJ whole genome shotgun (WGS) entry which is preliminary data.</text>
</comment>